<name>A0ABW2GGU1_9ACTN</name>
<accession>A0ABW2GGU1</accession>
<organism evidence="1 2">
    <name type="scientific">Streptomyces polyrhachis</name>
    <dbReference type="NCBI Taxonomy" id="1282885"/>
    <lineage>
        <taxon>Bacteria</taxon>
        <taxon>Bacillati</taxon>
        <taxon>Actinomycetota</taxon>
        <taxon>Actinomycetes</taxon>
        <taxon>Kitasatosporales</taxon>
        <taxon>Streptomycetaceae</taxon>
        <taxon>Streptomyces</taxon>
    </lineage>
</organism>
<dbReference type="EMBL" id="JBHSZO010000020">
    <property type="protein sequence ID" value="MFC7219334.1"/>
    <property type="molecule type" value="Genomic_DNA"/>
</dbReference>
<dbReference type="InterPro" id="IPR018775">
    <property type="entry name" value="RlaP"/>
</dbReference>
<dbReference type="PANTHER" id="PTHR34817">
    <property type="entry name" value="NUCLEOTIDYLTRANSFERASE"/>
    <property type="match status" value="1"/>
</dbReference>
<keyword evidence="2" id="KW-1185">Reference proteome</keyword>
<protein>
    <submittedName>
        <fullName evidence="1">DNA polymerase beta superfamily protein</fullName>
    </submittedName>
</protein>
<gene>
    <name evidence="1" type="ORF">ACFQLX_14325</name>
</gene>
<evidence type="ECO:0000313" key="2">
    <source>
        <dbReference type="Proteomes" id="UP001596413"/>
    </source>
</evidence>
<evidence type="ECO:0000313" key="1">
    <source>
        <dbReference type="EMBL" id="MFC7219334.1"/>
    </source>
</evidence>
<dbReference type="PANTHER" id="PTHR34817:SF2">
    <property type="entry name" value="NUCLEOTIDYLTRANSFERASE"/>
    <property type="match status" value="1"/>
</dbReference>
<reference evidence="2" key="1">
    <citation type="journal article" date="2019" name="Int. J. Syst. Evol. Microbiol.">
        <title>The Global Catalogue of Microorganisms (GCM) 10K type strain sequencing project: providing services to taxonomists for standard genome sequencing and annotation.</title>
        <authorList>
            <consortium name="The Broad Institute Genomics Platform"/>
            <consortium name="The Broad Institute Genome Sequencing Center for Infectious Disease"/>
            <person name="Wu L."/>
            <person name="Ma J."/>
        </authorList>
    </citation>
    <scope>NUCLEOTIDE SEQUENCE [LARGE SCALE GENOMIC DNA]</scope>
    <source>
        <strain evidence="2">CGMCC 1.13681</strain>
    </source>
</reference>
<dbReference type="Pfam" id="PF10127">
    <property type="entry name" value="RlaP"/>
    <property type="match status" value="1"/>
</dbReference>
<proteinExistence type="predicted"/>
<dbReference type="RefSeq" id="WP_386414946.1">
    <property type="nucleotide sequence ID" value="NZ_JBHSZO010000020.1"/>
</dbReference>
<dbReference type="Proteomes" id="UP001596413">
    <property type="component" value="Unassembled WGS sequence"/>
</dbReference>
<comment type="caution">
    <text evidence="1">The sequence shown here is derived from an EMBL/GenBank/DDBJ whole genome shotgun (WGS) entry which is preliminary data.</text>
</comment>
<sequence>MPDVTPYEKLLVEKHTILSVVAGSRSFGLATEASDTDRRGVYAAPTRDFWRLAKPPRHVAGPLPEQFSWEVERFCELALAGNPNLLEVLHSPQVERCTELGAELRALAPAFLSRRVHRTFGRYADSQLAKAQRRLDREGAPKWKHVLHLLRLLLSAGELLRTGAMDIDAGPHRDRLLAVGRGEVPWPRITAWRAELTAALDAALPASPLPEEPDGERVQAWLVSVRSRGLAGG</sequence>